<dbReference type="PANTHER" id="PTHR46652:SF3">
    <property type="entry name" value="LEUCINE-RICH REPEAT-CONTAINING PROTEIN 9"/>
    <property type="match status" value="1"/>
</dbReference>
<dbReference type="Gene3D" id="3.80.10.10">
    <property type="entry name" value="Ribonuclease Inhibitor"/>
    <property type="match status" value="1"/>
</dbReference>
<evidence type="ECO:0000256" key="2">
    <source>
        <dbReference type="ARBA" id="ARBA00022737"/>
    </source>
</evidence>
<name>A0AA86UZH7_9EUKA</name>
<protein>
    <submittedName>
        <fullName evidence="3">Leucine-rich repeat domain-containing protein</fullName>
    </submittedName>
    <submittedName>
        <fullName evidence="4">Leucine-rich_repeat domain-containing protein</fullName>
    </submittedName>
</protein>
<keyword evidence="2" id="KW-0677">Repeat</keyword>
<organism evidence="3">
    <name type="scientific">Hexamita inflata</name>
    <dbReference type="NCBI Taxonomy" id="28002"/>
    <lineage>
        <taxon>Eukaryota</taxon>
        <taxon>Metamonada</taxon>
        <taxon>Diplomonadida</taxon>
        <taxon>Hexamitidae</taxon>
        <taxon>Hexamitinae</taxon>
        <taxon>Hexamita</taxon>
    </lineage>
</organism>
<dbReference type="EMBL" id="CAXDID020000107">
    <property type="protein sequence ID" value="CAL6028257.1"/>
    <property type="molecule type" value="Genomic_DNA"/>
</dbReference>
<dbReference type="InterPro" id="IPR032675">
    <property type="entry name" value="LRR_dom_sf"/>
</dbReference>
<evidence type="ECO:0000313" key="5">
    <source>
        <dbReference type="Proteomes" id="UP001642409"/>
    </source>
</evidence>
<keyword evidence="5" id="KW-1185">Reference proteome</keyword>
<dbReference type="InterPro" id="IPR001611">
    <property type="entry name" value="Leu-rich_rpt"/>
</dbReference>
<comment type="caution">
    <text evidence="3">The sequence shown here is derived from an EMBL/GenBank/DDBJ whole genome shotgun (WGS) entry which is preliminary data.</text>
</comment>
<gene>
    <name evidence="4" type="ORF">HINF_LOCUS31716</name>
    <name evidence="3" type="ORF">HINF_LOCUS41163</name>
</gene>
<reference evidence="3" key="1">
    <citation type="submission" date="2023-06" db="EMBL/GenBank/DDBJ databases">
        <authorList>
            <person name="Kurt Z."/>
        </authorList>
    </citation>
    <scope>NUCLEOTIDE SEQUENCE</scope>
</reference>
<dbReference type="EMBL" id="CATOUU010000840">
    <property type="protein sequence ID" value="CAI9953518.1"/>
    <property type="molecule type" value="Genomic_DNA"/>
</dbReference>
<evidence type="ECO:0000256" key="1">
    <source>
        <dbReference type="ARBA" id="ARBA00022614"/>
    </source>
</evidence>
<evidence type="ECO:0000313" key="3">
    <source>
        <dbReference type="EMBL" id="CAI9953518.1"/>
    </source>
</evidence>
<dbReference type="InterPro" id="IPR050836">
    <property type="entry name" value="SDS22/Internalin_LRR"/>
</dbReference>
<dbReference type="Proteomes" id="UP001642409">
    <property type="component" value="Unassembled WGS sequence"/>
</dbReference>
<dbReference type="SUPFAM" id="SSF52047">
    <property type="entry name" value="RNI-like"/>
    <property type="match status" value="1"/>
</dbReference>
<dbReference type="Pfam" id="PF13855">
    <property type="entry name" value="LRR_8"/>
    <property type="match status" value="1"/>
</dbReference>
<sequence>MTLFLKDVSIGSLIQFQDPKISKLTLNYCSDIVLASAPHITELTINNSDLSSVQKINENKQLKVLDVSNNNLTELTLQINLNELYAQRNKIFKIQLEQTLQIIDLKKNRIQDTRAFKNITRLKELHLQCNEIITVAPLQSLKLTKLYLSGNLIVHAPEFLKQIKYLHIDQNYITQIIQNTKTVYYGTQHTPSTSQIVTSKRLDTVFQTETQKRNILHDNEQIKRKYISFQHLNKLMVEKTEQRLIVLINNAIIAFQQVNDSQ</sequence>
<dbReference type="AlphaFoldDB" id="A0AA86UZH7"/>
<dbReference type="PANTHER" id="PTHR46652">
    <property type="entry name" value="LEUCINE-RICH REPEAT AND IQ DOMAIN-CONTAINING PROTEIN 1-RELATED"/>
    <property type="match status" value="1"/>
</dbReference>
<evidence type="ECO:0000313" key="4">
    <source>
        <dbReference type="EMBL" id="CAL6028257.1"/>
    </source>
</evidence>
<proteinExistence type="predicted"/>
<keyword evidence="1" id="KW-0433">Leucine-rich repeat</keyword>
<dbReference type="PROSITE" id="PS51450">
    <property type="entry name" value="LRR"/>
    <property type="match status" value="2"/>
</dbReference>
<reference evidence="4 5" key="2">
    <citation type="submission" date="2024-07" db="EMBL/GenBank/DDBJ databases">
        <authorList>
            <person name="Akdeniz Z."/>
        </authorList>
    </citation>
    <scope>NUCLEOTIDE SEQUENCE [LARGE SCALE GENOMIC DNA]</scope>
</reference>
<dbReference type="Pfam" id="PF00560">
    <property type="entry name" value="LRR_1"/>
    <property type="match status" value="1"/>
</dbReference>
<accession>A0AA86UZH7</accession>